<reference evidence="3" key="1">
    <citation type="submission" date="2020-05" db="EMBL/GenBank/DDBJ databases">
        <title>Frigoriglobus tundricola gen. nov., sp. nov., a psychrotolerant cellulolytic planctomycete of the family Gemmataceae with two divergent copies of 16S rRNA gene.</title>
        <authorList>
            <person name="Kulichevskaya I.S."/>
            <person name="Ivanova A.A."/>
            <person name="Naumoff D.G."/>
            <person name="Beletsky A.V."/>
            <person name="Rijpstra W.I.C."/>
            <person name="Sinninghe Damste J.S."/>
            <person name="Mardanov A.V."/>
            <person name="Ravin N.V."/>
            <person name="Dedysh S.N."/>
        </authorList>
    </citation>
    <scope>NUCLEOTIDE SEQUENCE [LARGE SCALE GENOMIC DNA]</scope>
    <source>
        <strain evidence="3">PL17</strain>
    </source>
</reference>
<protein>
    <submittedName>
        <fullName evidence="2">Uncharacterized protein</fullName>
    </submittedName>
</protein>
<dbReference type="KEGG" id="ftj:FTUN_4423"/>
<evidence type="ECO:0000313" key="2">
    <source>
        <dbReference type="EMBL" id="QJW96863.1"/>
    </source>
</evidence>
<dbReference type="EMBL" id="CP053452">
    <property type="protein sequence ID" value="QJW96863.1"/>
    <property type="molecule type" value="Genomic_DNA"/>
</dbReference>
<dbReference type="Proteomes" id="UP000503447">
    <property type="component" value="Chromosome"/>
</dbReference>
<name>A0A6M5YU77_9BACT</name>
<dbReference type="AlphaFoldDB" id="A0A6M5YU77"/>
<gene>
    <name evidence="2" type="ORF">FTUN_4423</name>
</gene>
<evidence type="ECO:0000256" key="1">
    <source>
        <dbReference type="SAM" id="MobiDB-lite"/>
    </source>
</evidence>
<accession>A0A6M5YU77</accession>
<sequence>MPTDATSTDPQSGVPALSGPVAPKATTKHRTDEELAHELVELEKQFDPPDPDAIMIDARWFDTHWGTPDFEPYRGTHIAVLNGAIVGHGWNSLQLQIDVARKFNVHPQRFILEYIPTREF</sequence>
<evidence type="ECO:0000313" key="3">
    <source>
        <dbReference type="Proteomes" id="UP000503447"/>
    </source>
</evidence>
<organism evidence="2 3">
    <name type="scientific">Frigoriglobus tundricola</name>
    <dbReference type="NCBI Taxonomy" id="2774151"/>
    <lineage>
        <taxon>Bacteria</taxon>
        <taxon>Pseudomonadati</taxon>
        <taxon>Planctomycetota</taxon>
        <taxon>Planctomycetia</taxon>
        <taxon>Gemmatales</taxon>
        <taxon>Gemmataceae</taxon>
        <taxon>Frigoriglobus</taxon>
    </lineage>
</organism>
<dbReference type="RefSeq" id="WP_171472367.1">
    <property type="nucleotide sequence ID" value="NZ_CP053452.2"/>
</dbReference>
<keyword evidence="3" id="KW-1185">Reference proteome</keyword>
<feature type="compositionally biased region" description="Polar residues" evidence="1">
    <location>
        <begin position="1"/>
        <end position="11"/>
    </location>
</feature>
<proteinExistence type="predicted"/>
<feature type="region of interest" description="Disordered" evidence="1">
    <location>
        <begin position="1"/>
        <end position="31"/>
    </location>
</feature>